<dbReference type="AlphaFoldDB" id="A0A0N5BV48"/>
<dbReference type="Proteomes" id="UP000046392">
    <property type="component" value="Unplaced"/>
</dbReference>
<organism evidence="2 3">
    <name type="scientific">Strongyloides papillosus</name>
    <name type="common">Intestinal threadworm</name>
    <dbReference type="NCBI Taxonomy" id="174720"/>
    <lineage>
        <taxon>Eukaryota</taxon>
        <taxon>Metazoa</taxon>
        <taxon>Ecdysozoa</taxon>
        <taxon>Nematoda</taxon>
        <taxon>Chromadorea</taxon>
        <taxon>Rhabditida</taxon>
        <taxon>Tylenchina</taxon>
        <taxon>Panagrolaimomorpha</taxon>
        <taxon>Strongyloidoidea</taxon>
        <taxon>Strongyloididae</taxon>
        <taxon>Strongyloides</taxon>
    </lineage>
</organism>
<keyword evidence="2" id="KW-1185">Reference proteome</keyword>
<name>A0A0N5BV48_STREA</name>
<reference evidence="3" key="1">
    <citation type="submission" date="2017-02" db="UniProtKB">
        <authorList>
            <consortium name="WormBaseParasite"/>
        </authorList>
    </citation>
    <scope>IDENTIFICATION</scope>
</reference>
<accession>A0A0N5BV48</accession>
<dbReference type="InterPro" id="IPR038479">
    <property type="entry name" value="Transthyretin-like_sf"/>
</dbReference>
<evidence type="ECO:0000313" key="2">
    <source>
        <dbReference type="Proteomes" id="UP000046392"/>
    </source>
</evidence>
<proteinExistence type="predicted"/>
<keyword evidence="1" id="KW-0732">Signal</keyword>
<dbReference type="Gene3D" id="2.60.40.3330">
    <property type="match status" value="1"/>
</dbReference>
<evidence type="ECO:0000313" key="3">
    <source>
        <dbReference type="WBParaSite" id="SPAL_0000971400.1"/>
    </source>
</evidence>
<feature type="signal peptide" evidence="1">
    <location>
        <begin position="1"/>
        <end position="21"/>
    </location>
</feature>
<protein>
    <submittedName>
        <fullName evidence="3">Peptidase S1 domain-containing protein</fullName>
    </submittedName>
</protein>
<feature type="chain" id="PRO_5005894896" evidence="1">
    <location>
        <begin position="22"/>
        <end position="159"/>
    </location>
</feature>
<sequence>MVIFGTLVAFVIIFISKNVETRLPYYSIYEIGVKGTFKCENQRVGFATVLVSERAVDARIDRPITGTVGKYMKPFYLIGSVKSFSTPVLYATVLHNCLSINPQCTRLLVTKIPQKYIIRTGQRLNLFDLGIVNLGLQASNRTNCSRRRNSALPLFPVLT</sequence>
<evidence type="ECO:0000256" key="1">
    <source>
        <dbReference type="SAM" id="SignalP"/>
    </source>
</evidence>
<dbReference type="WBParaSite" id="SPAL_0000971400.1">
    <property type="protein sequence ID" value="SPAL_0000971400.1"/>
    <property type="gene ID" value="SPAL_0000971400"/>
</dbReference>